<keyword evidence="1" id="KW-0472">Membrane</keyword>
<sequence>MVLDNFPTFSEWFLPGLILFGGIVLAAILLGLFVGYVVASFRHGPFEAFYIVAQVVGESVPDFLGTSPRRVLAMARLAMKEAFRRKVLIVAFAIFAILLLFGQWFMGGTENPEKRFMNTIMFGTQMLTLLTVMLISAFSLPEDIKNKTIYTIVTKPVRATEIILGRILGFGFLGTILLALMGLISFFFVSRNLDHTHLVVGDTQTIASLSAIEPGTEISKMTGKRVSPNAVMEGETNMELGHMHRLEVLEFKTEDAEDPILQSPDIVSVEQTDGKTVYRRLVCLPVGGHTHQVTISGTGDDAQISLGPAIGYFRARIPVYADDIRFLNSDGLPSASGVNVGKESGYRGFIDGGTHLKRSSLSRAIFTYSDFTASRFNNADVIPLEMTLGVFRTYKGDMQKRVVGGLQFASIPDNPEVENRFVSETVNFETNEYQLQIRPISRKVIGRIEAPDGTLIEEGEYDLFDDFAANGKLELSLSCRDLNQYLGVARADMYFRASDDVYWFNYFKGYVGIWCQMMIIIAMAVAFSTFLGTPIVMLGVLTMMIIGFFTPFIRSLTEVGRDGGGPIESFIRILTQKNMQVDLETGVATTLIKESDNFISQRLSDLTYLAPNFKQLDFSEFLTYGYSIDNQRILVALAITLAFCIGLTLLGYFSLKTREIAK</sequence>
<proteinExistence type="predicted"/>
<dbReference type="EMBL" id="CP042912">
    <property type="protein sequence ID" value="QEG21140.1"/>
    <property type="molecule type" value="Genomic_DNA"/>
</dbReference>
<dbReference type="PANTHER" id="PTHR43471:SF10">
    <property type="entry name" value="SLL1107 PROTEIN"/>
    <property type="match status" value="1"/>
</dbReference>
<feature type="transmembrane region" description="Helical" evidence="1">
    <location>
        <begin position="162"/>
        <end position="189"/>
    </location>
</feature>
<dbReference type="RefSeq" id="WP_075081841.1">
    <property type="nucleotide sequence ID" value="NZ_CP042912.1"/>
</dbReference>
<feature type="transmembrane region" description="Helical" evidence="1">
    <location>
        <begin position="633"/>
        <end position="655"/>
    </location>
</feature>
<evidence type="ECO:0000313" key="2">
    <source>
        <dbReference type="EMBL" id="QEG21140.1"/>
    </source>
</evidence>
<evidence type="ECO:0000256" key="1">
    <source>
        <dbReference type="SAM" id="Phobius"/>
    </source>
</evidence>
<gene>
    <name evidence="2" type="ORF">MFFC18_09940</name>
</gene>
<keyword evidence="1" id="KW-0812">Transmembrane</keyword>
<evidence type="ECO:0000313" key="3">
    <source>
        <dbReference type="Proteomes" id="UP000322214"/>
    </source>
</evidence>
<accession>A0A5B9P8E8</accession>
<name>A0A5B9P8E8_9BACT</name>
<reference evidence="2 3" key="1">
    <citation type="submission" date="2019-08" db="EMBL/GenBank/DDBJ databases">
        <title>Deep-cultivation of Planctomycetes and their phenomic and genomic characterization uncovers novel biology.</title>
        <authorList>
            <person name="Wiegand S."/>
            <person name="Jogler M."/>
            <person name="Boedeker C."/>
            <person name="Pinto D."/>
            <person name="Vollmers J."/>
            <person name="Rivas-Marin E."/>
            <person name="Kohn T."/>
            <person name="Peeters S.H."/>
            <person name="Heuer A."/>
            <person name="Rast P."/>
            <person name="Oberbeckmann S."/>
            <person name="Bunk B."/>
            <person name="Jeske O."/>
            <person name="Meyerdierks A."/>
            <person name="Storesund J.E."/>
            <person name="Kallscheuer N."/>
            <person name="Luecker S."/>
            <person name="Lage O.M."/>
            <person name="Pohl T."/>
            <person name="Merkel B.J."/>
            <person name="Hornburger P."/>
            <person name="Mueller R.-W."/>
            <person name="Bruemmer F."/>
            <person name="Labrenz M."/>
            <person name="Spormann A.M."/>
            <person name="Op den Camp H."/>
            <person name="Overmann J."/>
            <person name="Amann R."/>
            <person name="Jetten M.S.M."/>
            <person name="Mascher T."/>
            <person name="Medema M.H."/>
            <person name="Devos D.P."/>
            <person name="Kaster A.-K."/>
            <person name="Ovreas L."/>
            <person name="Rohde M."/>
            <person name="Galperin M.Y."/>
            <person name="Jogler C."/>
        </authorList>
    </citation>
    <scope>NUCLEOTIDE SEQUENCE [LARGE SCALE GENOMIC DNA]</scope>
    <source>
        <strain evidence="2 3">FC18</strain>
    </source>
</reference>
<dbReference type="KEGG" id="mff:MFFC18_09940"/>
<feature type="transmembrane region" description="Helical" evidence="1">
    <location>
        <begin position="12"/>
        <end position="39"/>
    </location>
</feature>
<protein>
    <submittedName>
        <fullName evidence="2">ABC-2 family transporter protein</fullName>
    </submittedName>
</protein>
<feature type="transmembrane region" description="Helical" evidence="1">
    <location>
        <begin position="119"/>
        <end position="141"/>
    </location>
</feature>
<dbReference type="Proteomes" id="UP000322214">
    <property type="component" value="Chromosome"/>
</dbReference>
<feature type="transmembrane region" description="Helical" evidence="1">
    <location>
        <begin position="535"/>
        <end position="553"/>
    </location>
</feature>
<feature type="transmembrane region" description="Helical" evidence="1">
    <location>
        <begin position="87"/>
        <end position="107"/>
    </location>
</feature>
<organism evidence="2 3">
    <name type="scientific">Mariniblastus fucicola</name>
    <dbReference type="NCBI Taxonomy" id="980251"/>
    <lineage>
        <taxon>Bacteria</taxon>
        <taxon>Pseudomonadati</taxon>
        <taxon>Planctomycetota</taxon>
        <taxon>Planctomycetia</taxon>
        <taxon>Pirellulales</taxon>
        <taxon>Pirellulaceae</taxon>
        <taxon>Mariniblastus</taxon>
    </lineage>
</organism>
<dbReference type="STRING" id="980251.GCA_001642875_01946"/>
<dbReference type="OrthoDB" id="231083at2"/>
<dbReference type="AlphaFoldDB" id="A0A5B9P8E8"/>
<feature type="transmembrane region" description="Helical" evidence="1">
    <location>
        <begin position="509"/>
        <end position="528"/>
    </location>
</feature>
<keyword evidence="3" id="KW-1185">Reference proteome</keyword>
<keyword evidence="1" id="KW-1133">Transmembrane helix</keyword>
<dbReference type="PANTHER" id="PTHR43471">
    <property type="entry name" value="ABC TRANSPORTER PERMEASE"/>
    <property type="match status" value="1"/>
</dbReference>